<comment type="caution">
    <text evidence="1">The sequence shown here is derived from an EMBL/GenBank/DDBJ whole genome shotgun (WGS) entry which is preliminary data.</text>
</comment>
<reference evidence="1" key="1">
    <citation type="journal article" date="2023" name="Science">
        <title>Genome structures resolve the early diversification of teleost fishes.</title>
        <authorList>
            <person name="Parey E."/>
            <person name="Louis A."/>
            <person name="Montfort J."/>
            <person name="Bouchez O."/>
            <person name="Roques C."/>
            <person name="Iampietro C."/>
            <person name="Lluch J."/>
            <person name="Castinel A."/>
            <person name="Donnadieu C."/>
            <person name="Desvignes T."/>
            <person name="Floi Bucao C."/>
            <person name="Jouanno E."/>
            <person name="Wen M."/>
            <person name="Mejri S."/>
            <person name="Dirks R."/>
            <person name="Jansen H."/>
            <person name="Henkel C."/>
            <person name="Chen W.J."/>
            <person name="Zahm M."/>
            <person name="Cabau C."/>
            <person name="Klopp C."/>
            <person name="Thompson A.W."/>
            <person name="Robinson-Rechavi M."/>
            <person name="Braasch I."/>
            <person name="Lecointre G."/>
            <person name="Bobe J."/>
            <person name="Postlethwait J.H."/>
            <person name="Berthelot C."/>
            <person name="Roest Crollius H."/>
            <person name="Guiguen Y."/>
        </authorList>
    </citation>
    <scope>NUCLEOTIDE SEQUENCE</scope>
    <source>
        <strain evidence="1">NC1722</strain>
    </source>
</reference>
<gene>
    <name evidence="1" type="ORF">AAFF_G00131780</name>
</gene>
<keyword evidence="2" id="KW-1185">Reference proteome</keyword>
<organism evidence="1 2">
    <name type="scientific">Aldrovandia affinis</name>
    <dbReference type="NCBI Taxonomy" id="143900"/>
    <lineage>
        <taxon>Eukaryota</taxon>
        <taxon>Metazoa</taxon>
        <taxon>Chordata</taxon>
        <taxon>Craniata</taxon>
        <taxon>Vertebrata</taxon>
        <taxon>Euteleostomi</taxon>
        <taxon>Actinopterygii</taxon>
        <taxon>Neopterygii</taxon>
        <taxon>Teleostei</taxon>
        <taxon>Notacanthiformes</taxon>
        <taxon>Halosauridae</taxon>
        <taxon>Aldrovandia</taxon>
    </lineage>
</organism>
<accession>A0AAD7RQM1</accession>
<dbReference type="AlphaFoldDB" id="A0AAD7RQM1"/>
<proteinExistence type="predicted"/>
<evidence type="ECO:0000313" key="2">
    <source>
        <dbReference type="Proteomes" id="UP001221898"/>
    </source>
</evidence>
<dbReference type="EMBL" id="JAINUG010000192">
    <property type="protein sequence ID" value="KAJ8388613.1"/>
    <property type="molecule type" value="Genomic_DNA"/>
</dbReference>
<evidence type="ECO:0000313" key="1">
    <source>
        <dbReference type="EMBL" id="KAJ8388613.1"/>
    </source>
</evidence>
<sequence length="102" mass="11272">MRNGRRFEDVSATGTGARLHLGAVLQRDGPWSCCRCGGLFPWCITRKHCDVCSISRIRTECDVGCRGMSTMCSGLLQLHIKCVTPMQRQLAFLAHCAIGQTE</sequence>
<name>A0AAD7RQM1_9TELE</name>
<dbReference type="Proteomes" id="UP001221898">
    <property type="component" value="Unassembled WGS sequence"/>
</dbReference>
<protein>
    <submittedName>
        <fullName evidence="1">Uncharacterized protein</fullName>
    </submittedName>
</protein>